<evidence type="ECO:0000256" key="1">
    <source>
        <dbReference type="SAM" id="MobiDB-lite"/>
    </source>
</evidence>
<dbReference type="InterPro" id="IPR047794">
    <property type="entry name" value="C45_proenzyme-like"/>
</dbReference>
<evidence type="ECO:0000313" key="5">
    <source>
        <dbReference type="Proteomes" id="UP001287282"/>
    </source>
</evidence>
<comment type="caution">
    <text evidence="4">The sequence shown here is derived from an EMBL/GenBank/DDBJ whole genome shotgun (WGS) entry which is preliminary data.</text>
</comment>
<feature type="signal peptide" evidence="2">
    <location>
        <begin position="1"/>
        <end position="20"/>
    </location>
</feature>
<gene>
    <name evidence="4" type="ORF">RYX56_18860</name>
</gene>
<accession>A0ABU3XGJ8</accession>
<dbReference type="Gene3D" id="3.60.60.10">
    <property type="entry name" value="Penicillin V Acylase, Chain A"/>
    <property type="match status" value="1"/>
</dbReference>
<organism evidence="4 5">
    <name type="scientific">Alkalihalophilus lindianensis</name>
    <dbReference type="NCBI Taxonomy" id="1630542"/>
    <lineage>
        <taxon>Bacteria</taxon>
        <taxon>Bacillati</taxon>
        <taxon>Bacillota</taxon>
        <taxon>Bacilli</taxon>
        <taxon>Bacillales</taxon>
        <taxon>Bacillaceae</taxon>
        <taxon>Alkalihalophilus</taxon>
    </lineage>
</organism>
<keyword evidence="2" id="KW-0732">Signal</keyword>
<evidence type="ECO:0000313" key="4">
    <source>
        <dbReference type="EMBL" id="MDV2686433.1"/>
    </source>
</evidence>
<sequence>MRIKFLLFSLIVLLSFGAFGSFEAKAEGNDANITLKGSPKEIGEQYGKQAKEQIKENISLFQTMAPLANLTEEDLINAASDYEDFLAVENPELLEQLQAMTTYANVRYEDLLAFNALEEEVMGDGCTTMLATGAATQSGNAYYHKTRDANRGSKQVVVQVEPENGYTYIGITSAGSTGIAMGINENGVSVGNNVLSTWDTGSGYGNLVVIRLALEAASNAKDGVDYIENLQRASGSVYAVADRDEAAWVETTANHSAAHWVVDEAMAHTNHYILPGMEQFDTLESDPSNERWSWYLSTHNRLDRAQNLLDNEFGKINIQRLVKISEDQDPAYDDSTYWIDSDAEINGVKMGSVSTGTFDGSKERMWAQLGQPSVAPAIPFSVDRPHIPKPFSSGKQSDRLEETVGHRG</sequence>
<evidence type="ECO:0000259" key="3">
    <source>
        <dbReference type="Pfam" id="PF03417"/>
    </source>
</evidence>
<feature type="compositionally biased region" description="Basic and acidic residues" evidence="1">
    <location>
        <begin position="396"/>
        <end position="408"/>
    </location>
</feature>
<dbReference type="NCBIfam" id="NF040521">
    <property type="entry name" value="C45_proenzyme"/>
    <property type="match status" value="1"/>
</dbReference>
<feature type="region of interest" description="Disordered" evidence="1">
    <location>
        <begin position="379"/>
        <end position="408"/>
    </location>
</feature>
<dbReference type="EMBL" id="JAWJBA010000009">
    <property type="protein sequence ID" value="MDV2686433.1"/>
    <property type="molecule type" value="Genomic_DNA"/>
</dbReference>
<evidence type="ECO:0000256" key="2">
    <source>
        <dbReference type="SAM" id="SignalP"/>
    </source>
</evidence>
<dbReference type="InterPro" id="IPR047801">
    <property type="entry name" value="Peptidase_C45"/>
</dbReference>
<reference evidence="4 5" key="1">
    <citation type="submission" date="2023-10" db="EMBL/GenBank/DDBJ databases">
        <title>Screening of Alkalihalobacillus lindianensis BZ-TG-R113 and Its Alleviation of Salt Stress on Rapeseed Growth.</title>
        <authorList>
            <person name="Zhao B."/>
            <person name="Guo T."/>
        </authorList>
    </citation>
    <scope>NUCLEOTIDE SEQUENCE [LARGE SCALE GENOMIC DNA]</scope>
    <source>
        <strain evidence="4 5">BZ-TG-R113</strain>
    </source>
</reference>
<dbReference type="Proteomes" id="UP001287282">
    <property type="component" value="Unassembled WGS sequence"/>
</dbReference>
<feature type="domain" description="Peptidase C45 hydrolase" evidence="3">
    <location>
        <begin position="139"/>
        <end position="373"/>
    </location>
</feature>
<name>A0ABU3XGJ8_9BACI</name>
<feature type="chain" id="PRO_5045961316" evidence="2">
    <location>
        <begin position="21"/>
        <end position="408"/>
    </location>
</feature>
<proteinExistence type="predicted"/>
<keyword evidence="5" id="KW-1185">Reference proteome</keyword>
<dbReference type="InterPro" id="IPR005079">
    <property type="entry name" value="Peptidase_C45_hydrolase"/>
</dbReference>
<protein>
    <submittedName>
        <fullName evidence="4">C45 family peptidase</fullName>
    </submittedName>
</protein>
<dbReference type="RefSeq" id="WP_317123595.1">
    <property type="nucleotide sequence ID" value="NZ_JAWJBA010000009.1"/>
</dbReference>
<dbReference type="Pfam" id="PF03417">
    <property type="entry name" value="AAT"/>
    <property type="match status" value="1"/>
</dbReference>
<dbReference type="PANTHER" id="PTHR34180:SF1">
    <property type="entry name" value="BETA-ALANYL-DOPAMINE_CARCININE HYDROLASE"/>
    <property type="match status" value="1"/>
</dbReference>
<dbReference type="PANTHER" id="PTHR34180">
    <property type="entry name" value="PEPTIDASE C45"/>
    <property type="match status" value="1"/>
</dbReference>